<sequence>MTYWALLLHFYQPPTQTHDVLAKVADESYRPLIRVLRAHENARVAVNLQGVLTDLLQEHGLGDVVAGLRELAELGRVEFVGSGKYHPILPLIPEAERKRQIAENARTNRAAFGRAWNPRGFFPPEMCYSRDILASVHASGHEWLIVSGVACPVAWPVDVICRVPVNGAQARVLFRDDLRSNRISFRETNPEAFLDDLAKVGQGRDAYVVTAMDAETYGHHIRDWEREFLGATLDLLAAEAQGKAPRVRMVLPSELLELFPDGPVVEPHASSWSTSLDDLAAHNPFPLWKSPGNRIHELQWEYVDHCLDLVAVARRYATTPEAKEFAAAAYERLGPALHSCQFWWASRRPMWSIPMIYRGFLLLNQVATYAAHAIAVGDASEPVKREARWRLAAANEARVELERELIRSRAP</sequence>
<accession>A0ABY7M8K4</accession>
<organism evidence="4 5">
    <name type="scientific">Tepidiforma flava</name>
    <dbReference type="NCBI Taxonomy" id="3004094"/>
    <lineage>
        <taxon>Bacteria</taxon>
        <taxon>Bacillati</taxon>
        <taxon>Chloroflexota</taxon>
        <taxon>Tepidiformia</taxon>
        <taxon>Tepidiformales</taxon>
        <taxon>Tepidiformaceae</taxon>
        <taxon>Tepidiforma</taxon>
    </lineage>
</organism>
<evidence type="ECO:0000256" key="2">
    <source>
        <dbReference type="ARBA" id="ARBA00023277"/>
    </source>
</evidence>
<keyword evidence="2" id="KW-0119">Carbohydrate metabolism</keyword>
<evidence type="ECO:0000313" key="4">
    <source>
        <dbReference type="EMBL" id="WBL36349.1"/>
    </source>
</evidence>
<dbReference type="Pfam" id="PF03065">
    <property type="entry name" value="Glyco_hydro_57"/>
    <property type="match status" value="1"/>
</dbReference>
<dbReference type="PANTHER" id="PTHR36306">
    <property type="entry name" value="ALPHA-AMYLASE-RELATED-RELATED"/>
    <property type="match status" value="1"/>
</dbReference>
<dbReference type="InterPro" id="IPR011330">
    <property type="entry name" value="Glyco_hydro/deAcase_b/a-brl"/>
</dbReference>
<keyword evidence="5" id="KW-1185">Reference proteome</keyword>
<dbReference type="SUPFAM" id="SSF88713">
    <property type="entry name" value="Glycoside hydrolase/deacetylase"/>
    <property type="match status" value="1"/>
</dbReference>
<dbReference type="InterPro" id="IPR004300">
    <property type="entry name" value="Glyco_hydro_57_N"/>
</dbReference>
<gene>
    <name evidence="4" type="ORF">O0235_01890</name>
</gene>
<evidence type="ECO:0000259" key="3">
    <source>
        <dbReference type="Pfam" id="PF03065"/>
    </source>
</evidence>
<dbReference type="Gene3D" id="3.20.110.20">
    <property type="match status" value="1"/>
</dbReference>
<evidence type="ECO:0000313" key="5">
    <source>
        <dbReference type="Proteomes" id="UP001212803"/>
    </source>
</evidence>
<dbReference type="RefSeq" id="WP_270056873.1">
    <property type="nucleotide sequence ID" value="NZ_CP115149.1"/>
</dbReference>
<evidence type="ECO:0000256" key="1">
    <source>
        <dbReference type="ARBA" id="ARBA00006821"/>
    </source>
</evidence>
<reference evidence="4 5" key="1">
    <citation type="journal article" date="2023" name="ISME J.">
        <title>Thermophilic Dehalococcoidia with unusual traits shed light on an unexpected past.</title>
        <authorList>
            <person name="Palmer M."/>
            <person name="Covington J.K."/>
            <person name="Zhou E.M."/>
            <person name="Thomas S.C."/>
            <person name="Habib N."/>
            <person name="Seymour C.O."/>
            <person name="Lai D."/>
            <person name="Johnston J."/>
            <person name="Hashimi A."/>
            <person name="Jiao J.Y."/>
            <person name="Muok A.R."/>
            <person name="Liu L."/>
            <person name="Xian W.D."/>
            <person name="Zhi X.Y."/>
            <person name="Li M.M."/>
            <person name="Silva L.P."/>
            <person name="Bowen B.P."/>
            <person name="Louie K."/>
            <person name="Briegel A."/>
            <person name="Pett-Ridge J."/>
            <person name="Weber P.K."/>
            <person name="Tocheva E.I."/>
            <person name="Woyke T."/>
            <person name="Northen T.R."/>
            <person name="Mayali X."/>
            <person name="Li W.J."/>
            <person name="Hedlund B.P."/>
        </authorList>
    </citation>
    <scope>NUCLEOTIDE SEQUENCE [LARGE SCALE GENOMIC DNA]</scope>
    <source>
        <strain evidence="4 5">YIM 72310</strain>
    </source>
</reference>
<dbReference type="Proteomes" id="UP001212803">
    <property type="component" value="Chromosome"/>
</dbReference>
<dbReference type="EMBL" id="CP115149">
    <property type="protein sequence ID" value="WBL36349.1"/>
    <property type="molecule type" value="Genomic_DNA"/>
</dbReference>
<dbReference type="PANTHER" id="PTHR36306:SF1">
    <property type="entry name" value="ALPHA-AMYLASE-RELATED"/>
    <property type="match status" value="1"/>
</dbReference>
<name>A0ABY7M8K4_9CHLR</name>
<dbReference type="InterPro" id="IPR052046">
    <property type="entry name" value="GH57_Enzymes"/>
</dbReference>
<protein>
    <recommendedName>
        <fullName evidence="3">Glycoside hydrolase family 57 N-terminal domain-containing protein</fullName>
    </recommendedName>
</protein>
<comment type="similarity">
    <text evidence="1">Belongs to the glycosyl hydrolase 57 family.</text>
</comment>
<proteinExistence type="inferred from homology"/>
<feature type="domain" description="Glycoside hydrolase family 57 N-terminal" evidence="3">
    <location>
        <begin position="20"/>
        <end position="260"/>
    </location>
</feature>